<dbReference type="Pfam" id="PF01475">
    <property type="entry name" value="FUR"/>
    <property type="match status" value="1"/>
</dbReference>
<dbReference type="InterPro" id="IPR002481">
    <property type="entry name" value="FUR"/>
</dbReference>
<feature type="binding site" evidence="7">
    <location>
        <position position="124"/>
    </location>
    <ligand>
        <name>Zn(2+)</name>
        <dbReference type="ChEBI" id="CHEBI:29105"/>
    </ligand>
</feature>
<evidence type="ECO:0000256" key="6">
    <source>
        <dbReference type="ARBA" id="ARBA00023163"/>
    </source>
</evidence>
<gene>
    <name evidence="8" type="ORF">LKD37_16810</name>
</gene>
<name>A0AAE3DEH2_9FIRM</name>
<comment type="caution">
    <text evidence="8">The sequence shown here is derived from an EMBL/GenBank/DDBJ whole genome shotgun (WGS) entry which is preliminary data.</text>
</comment>
<dbReference type="RefSeq" id="WP_302930246.1">
    <property type="nucleotide sequence ID" value="NZ_JAJEPW010000111.1"/>
</dbReference>
<organism evidence="8 9">
    <name type="scientific">Brotocaccenecus cirricatena</name>
    <dbReference type="NCBI Taxonomy" id="3064195"/>
    <lineage>
        <taxon>Bacteria</taxon>
        <taxon>Bacillati</taxon>
        <taxon>Bacillota</taxon>
        <taxon>Clostridia</taxon>
        <taxon>Eubacteriales</taxon>
        <taxon>Oscillospiraceae</taxon>
        <taxon>Brotocaccenecus</taxon>
    </lineage>
</organism>
<comment type="cofactor">
    <cofactor evidence="7">
        <name>Zn(2+)</name>
        <dbReference type="ChEBI" id="CHEBI:29105"/>
    </cofactor>
    <text evidence="7">Binds 1 zinc ion per subunit.</text>
</comment>
<proteinExistence type="inferred from homology"/>
<feature type="binding site" evidence="7">
    <location>
        <position position="121"/>
    </location>
    <ligand>
        <name>Zn(2+)</name>
        <dbReference type="ChEBI" id="CHEBI:29105"/>
    </ligand>
</feature>
<dbReference type="GO" id="GO:0008270">
    <property type="term" value="F:zinc ion binding"/>
    <property type="evidence" value="ECO:0007669"/>
    <property type="project" value="TreeGrafter"/>
</dbReference>
<dbReference type="EMBL" id="JAJEPW010000111">
    <property type="protein sequence ID" value="MCC2131133.1"/>
    <property type="molecule type" value="Genomic_DNA"/>
</dbReference>
<dbReference type="Gene3D" id="1.10.10.10">
    <property type="entry name" value="Winged helix-like DNA-binding domain superfamily/Winged helix DNA-binding domain"/>
    <property type="match status" value="1"/>
</dbReference>
<evidence type="ECO:0000313" key="8">
    <source>
        <dbReference type="EMBL" id="MCC2131133.1"/>
    </source>
</evidence>
<evidence type="ECO:0000256" key="4">
    <source>
        <dbReference type="ARBA" id="ARBA00023015"/>
    </source>
</evidence>
<dbReference type="AlphaFoldDB" id="A0AAE3DEH2"/>
<evidence type="ECO:0000256" key="7">
    <source>
        <dbReference type="PIRSR" id="PIRSR602481-1"/>
    </source>
</evidence>
<dbReference type="InterPro" id="IPR036388">
    <property type="entry name" value="WH-like_DNA-bd_sf"/>
</dbReference>
<dbReference type="PANTHER" id="PTHR33202:SF7">
    <property type="entry name" value="FERRIC UPTAKE REGULATION PROTEIN"/>
    <property type="match status" value="1"/>
</dbReference>
<comment type="similarity">
    <text evidence="1">Belongs to the Fur family.</text>
</comment>
<evidence type="ECO:0000256" key="3">
    <source>
        <dbReference type="ARBA" id="ARBA00022833"/>
    </source>
</evidence>
<keyword evidence="6" id="KW-0804">Transcription</keyword>
<dbReference type="GO" id="GO:1900376">
    <property type="term" value="P:regulation of secondary metabolite biosynthetic process"/>
    <property type="evidence" value="ECO:0007669"/>
    <property type="project" value="TreeGrafter"/>
</dbReference>
<sequence>MIYRNTVQRAMTLEAVRRLHAHPTAEEVYRQVAAEHPSVSRATVYRNLRQLAESGLLLKINTTDGADHFDHRCDAHYHAGCLRCGRVFDVELRQPPQLEKLLGDTHGFAVSGYDLLFRGVCPECGGKTSI</sequence>
<reference evidence="8" key="1">
    <citation type="submission" date="2021-10" db="EMBL/GenBank/DDBJ databases">
        <title>Anaerobic single-cell dispensing facilitates the cultivation of human gut bacteria.</title>
        <authorList>
            <person name="Afrizal A."/>
        </authorList>
    </citation>
    <scope>NUCLEOTIDE SEQUENCE</scope>
    <source>
        <strain evidence="8">CLA-AA-H272</strain>
    </source>
</reference>
<dbReference type="GO" id="GO:0003700">
    <property type="term" value="F:DNA-binding transcription factor activity"/>
    <property type="evidence" value="ECO:0007669"/>
    <property type="project" value="InterPro"/>
</dbReference>
<dbReference type="SUPFAM" id="SSF46785">
    <property type="entry name" value="Winged helix' DNA-binding domain"/>
    <property type="match status" value="1"/>
</dbReference>
<evidence type="ECO:0000256" key="5">
    <source>
        <dbReference type="ARBA" id="ARBA00023125"/>
    </source>
</evidence>
<dbReference type="InterPro" id="IPR043135">
    <property type="entry name" value="Fur_C"/>
</dbReference>
<evidence type="ECO:0000256" key="2">
    <source>
        <dbReference type="ARBA" id="ARBA00022491"/>
    </source>
</evidence>
<keyword evidence="2" id="KW-0678">Repressor</keyword>
<dbReference type="InterPro" id="IPR036390">
    <property type="entry name" value="WH_DNA-bd_sf"/>
</dbReference>
<dbReference type="GO" id="GO:0000976">
    <property type="term" value="F:transcription cis-regulatory region binding"/>
    <property type="evidence" value="ECO:0007669"/>
    <property type="project" value="TreeGrafter"/>
</dbReference>
<dbReference type="Gene3D" id="3.30.1490.190">
    <property type="match status" value="1"/>
</dbReference>
<keyword evidence="9" id="KW-1185">Reference proteome</keyword>
<keyword evidence="5" id="KW-0238">DNA-binding</keyword>
<evidence type="ECO:0000256" key="1">
    <source>
        <dbReference type="ARBA" id="ARBA00007957"/>
    </source>
</evidence>
<keyword evidence="3 7" id="KW-0862">Zinc</keyword>
<dbReference type="Proteomes" id="UP001199319">
    <property type="component" value="Unassembled WGS sequence"/>
</dbReference>
<dbReference type="GO" id="GO:0045892">
    <property type="term" value="P:negative regulation of DNA-templated transcription"/>
    <property type="evidence" value="ECO:0007669"/>
    <property type="project" value="TreeGrafter"/>
</dbReference>
<feature type="binding site" evidence="7">
    <location>
        <position position="81"/>
    </location>
    <ligand>
        <name>Zn(2+)</name>
        <dbReference type="ChEBI" id="CHEBI:29105"/>
    </ligand>
</feature>
<feature type="binding site" evidence="7">
    <location>
        <position position="84"/>
    </location>
    <ligand>
        <name>Zn(2+)</name>
        <dbReference type="ChEBI" id="CHEBI:29105"/>
    </ligand>
</feature>
<protein>
    <submittedName>
        <fullName evidence="8">Transcriptional repressor</fullName>
    </submittedName>
</protein>
<evidence type="ECO:0000313" key="9">
    <source>
        <dbReference type="Proteomes" id="UP001199319"/>
    </source>
</evidence>
<accession>A0AAE3DEH2</accession>
<keyword evidence="4" id="KW-0805">Transcription regulation</keyword>
<keyword evidence="7" id="KW-0479">Metal-binding</keyword>
<dbReference type="CDD" id="cd07153">
    <property type="entry name" value="Fur_like"/>
    <property type="match status" value="1"/>
</dbReference>
<dbReference type="PANTHER" id="PTHR33202">
    <property type="entry name" value="ZINC UPTAKE REGULATION PROTEIN"/>
    <property type="match status" value="1"/>
</dbReference>